<comment type="caution">
    <text evidence="1">The sequence shown here is derived from an EMBL/GenBank/DDBJ whole genome shotgun (WGS) entry which is preliminary data.</text>
</comment>
<evidence type="ECO:0000313" key="2">
    <source>
        <dbReference type="Proteomes" id="UP001153332"/>
    </source>
</evidence>
<reference evidence="1" key="1">
    <citation type="submission" date="2022-12" db="EMBL/GenBank/DDBJ databases">
        <title>Genome Sequence of Lasiodiplodia mahajangana.</title>
        <authorList>
            <person name="Buettner E."/>
        </authorList>
    </citation>
    <scope>NUCLEOTIDE SEQUENCE</scope>
    <source>
        <strain evidence="1">VT137</strain>
    </source>
</reference>
<organism evidence="1 2">
    <name type="scientific">Lasiodiplodia mahajangana</name>
    <dbReference type="NCBI Taxonomy" id="1108764"/>
    <lineage>
        <taxon>Eukaryota</taxon>
        <taxon>Fungi</taxon>
        <taxon>Dikarya</taxon>
        <taxon>Ascomycota</taxon>
        <taxon>Pezizomycotina</taxon>
        <taxon>Dothideomycetes</taxon>
        <taxon>Dothideomycetes incertae sedis</taxon>
        <taxon>Botryosphaeriales</taxon>
        <taxon>Botryosphaeriaceae</taxon>
        <taxon>Lasiodiplodia</taxon>
    </lineage>
</organism>
<sequence>MPTPPPSPFPSPSPTLSPTRTISNDFGFLSLSSRRSSTSTAPPSHECISTTELFPGLRRDRLLCCGFTYEQNRSITNLLAVVDDVQRRLRTAYAKEREMGSYFQPDAHRQIIREHKIGDWMVVRLAYWEALVAVEMGENGHDDEDTDDDVDMNVDTGGNMAVDVALNADRNKEREEDRDKRYDRVVAALKDFAKLLTALKDKALKDKMQVNKQRYTHTGQWLNFLTIGAGVLIYVKNIFMAAAPADVVAIVGSGAANGTVYAADL</sequence>
<dbReference type="Proteomes" id="UP001153332">
    <property type="component" value="Unassembled WGS sequence"/>
</dbReference>
<evidence type="ECO:0000313" key="1">
    <source>
        <dbReference type="EMBL" id="KAJ8125390.1"/>
    </source>
</evidence>
<gene>
    <name evidence="1" type="ORF">O1611_g8248</name>
</gene>
<dbReference type="EMBL" id="JAPUUL010002390">
    <property type="protein sequence ID" value="KAJ8125390.1"/>
    <property type="molecule type" value="Genomic_DNA"/>
</dbReference>
<protein>
    <submittedName>
        <fullName evidence="1">Uncharacterized protein</fullName>
    </submittedName>
</protein>
<name>A0ACC2JD41_9PEZI</name>
<proteinExistence type="predicted"/>
<accession>A0ACC2JD41</accession>
<keyword evidence="2" id="KW-1185">Reference proteome</keyword>